<feature type="region of interest" description="Disordered" evidence="13">
    <location>
        <begin position="678"/>
        <end position="787"/>
    </location>
</feature>
<dbReference type="KEGG" id="mbr:MONBRDRAFT_20053"/>
<feature type="domain" description="DEAD-box RNA helicase Q" evidence="16">
    <location>
        <begin position="2"/>
        <end position="30"/>
    </location>
</feature>
<dbReference type="InterPro" id="IPR012541">
    <property type="entry name" value="DBP10_C"/>
</dbReference>
<protein>
    <recommendedName>
        <fullName evidence="3">RNA helicase</fullName>
        <ecNumber evidence="3">3.6.4.13</ecNumber>
    </recommendedName>
</protein>
<evidence type="ECO:0000256" key="13">
    <source>
        <dbReference type="SAM" id="MobiDB-lite"/>
    </source>
</evidence>
<dbReference type="InterPro" id="IPR050079">
    <property type="entry name" value="DEAD_box_RNA_helicase"/>
</dbReference>
<proteinExistence type="inferred from homology"/>
<dbReference type="SMART" id="SM00487">
    <property type="entry name" value="DEXDc"/>
    <property type="match status" value="1"/>
</dbReference>
<dbReference type="SMART" id="SM00490">
    <property type="entry name" value="HELICc"/>
    <property type="match status" value="1"/>
</dbReference>
<dbReference type="FunCoup" id="A9UTS4">
    <property type="interactions" value="1623"/>
</dbReference>
<dbReference type="InterPro" id="IPR000629">
    <property type="entry name" value="RNA-helicase_DEAD-box_CS"/>
</dbReference>
<dbReference type="SMART" id="SM01123">
    <property type="entry name" value="DBP10CT"/>
    <property type="match status" value="1"/>
</dbReference>
<dbReference type="EC" id="3.6.4.13" evidence="3"/>
<reference evidence="17 18" key="1">
    <citation type="journal article" date="2008" name="Nature">
        <title>The genome of the choanoflagellate Monosiga brevicollis and the origin of metazoans.</title>
        <authorList>
            <consortium name="JGI Sequencing"/>
            <person name="King N."/>
            <person name="Westbrook M.J."/>
            <person name="Young S.L."/>
            <person name="Kuo A."/>
            <person name="Abedin M."/>
            <person name="Chapman J."/>
            <person name="Fairclough S."/>
            <person name="Hellsten U."/>
            <person name="Isogai Y."/>
            <person name="Letunic I."/>
            <person name="Marr M."/>
            <person name="Pincus D."/>
            <person name="Putnam N."/>
            <person name="Rokas A."/>
            <person name="Wright K.J."/>
            <person name="Zuzow R."/>
            <person name="Dirks W."/>
            <person name="Good M."/>
            <person name="Goodstein D."/>
            <person name="Lemons D."/>
            <person name="Li W."/>
            <person name="Lyons J.B."/>
            <person name="Morris A."/>
            <person name="Nichols S."/>
            <person name="Richter D.J."/>
            <person name="Salamov A."/>
            <person name="Bork P."/>
            <person name="Lim W.A."/>
            <person name="Manning G."/>
            <person name="Miller W.T."/>
            <person name="McGinnis W."/>
            <person name="Shapiro H."/>
            <person name="Tjian R."/>
            <person name="Grigoriev I.V."/>
            <person name="Rokhsar D."/>
        </authorList>
    </citation>
    <scope>NUCLEOTIDE SEQUENCE [LARGE SCALE GENOMIC DNA]</scope>
    <source>
        <strain evidence="18">MX1 / ATCC 50154</strain>
    </source>
</reference>
<dbReference type="PANTHER" id="PTHR47959:SF8">
    <property type="entry name" value="RNA HELICASE"/>
    <property type="match status" value="1"/>
</dbReference>
<feature type="short sequence motif" description="Q motif" evidence="11">
    <location>
        <begin position="2"/>
        <end position="30"/>
    </location>
</feature>
<dbReference type="Proteomes" id="UP000001357">
    <property type="component" value="Unassembled WGS sequence"/>
</dbReference>
<dbReference type="GO" id="GO:0006364">
    <property type="term" value="P:rRNA processing"/>
    <property type="evidence" value="ECO:0000318"/>
    <property type="project" value="GO_Central"/>
</dbReference>
<organism evidence="17 18">
    <name type="scientific">Monosiga brevicollis</name>
    <name type="common">Choanoflagellate</name>
    <dbReference type="NCBI Taxonomy" id="81824"/>
    <lineage>
        <taxon>Eukaryota</taxon>
        <taxon>Choanoflagellata</taxon>
        <taxon>Craspedida</taxon>
        <taxon>Salpingoecidae</taxon>
        <taxon>Monosiga</taxon>
    </lineage>
</organism>
<feature type="compositionally biased region" description="Basic and acidic residues" evidence="13">
    <location>
        <begin position="678"/>
        <end position="691"/>
    </location>
</feature>
<feature type="domain" description="Helicase ATP-binding" evidence="14">
    <location>
        <begin position="33"/>
        <end position="205"/>
    </location>
</feature>
<dbReference type="Pfam" id="PF00271">
    <property type="entry name" value="Helicase_C"/>
    <property type="match status" value="1"/>
</dbReference>
<keyword evidence="4 12" id="KW-0547">Nucleotide-binding</keyword>
<dbReference type="OMA" id="EDQFGMM"/>
<keyword evidence="6 12" id="KW-0347">Helicase</keyword>
<dbReference type="InterPro" id="IPR014014">
    <property type="entry name" value="RNA_helicase_DEAD_Q_motif"/>
</dbReference>
<dbReference type="Gene3D" id="3.40.50.300">
    <property type="entry name" value="P-loop containing nucleotide triphosphate hydrolases"/>
    <property type="match status" value="2"/>
</dbReference>
<dbReference type="SUPFAM" id="SSF52540">
    <property type="entry name" value="P-loop containing nucleoside triphosphate hydrolases"/>
    <property type="match status" value="1"/>
</dbReference>
<dbReference type="PANTHER" id="PTHR47959">
    <property type="entry name" value="ATP-DEPENDENT RNA HELICASE RHLE-RELATED"/>
    <property type="match status" value="1"/>
</dbReference>
<comment type="catalytic activity">
    <reaction evidence="10">
        <text>ATP + H2O = ADP + phosphate + H(+)</text>
        <dbReference type="Rhea" id="RHEA:13065"/>
        <dbReference type="ChEBI" id="CHEBI:15377"/>
        <dbReference type="ChEBI" id="CHEBI:15378"/>
        <dbReference type="ChEBI" id="CHEBI:30616"/>
        <dbReference type="ChEBI" id="CHEBI:43474"/>
        <dbReference type="ChEBI" id="CHEBI:456216"/>
        <dbReference type="EC" id="3.6.4.13"/>
    </reaction>
</comment>
<name>A9UTS4_MONBE</name>
<evidence type="ECO:0000313" key="18">
    <source>
        <dbReference type="Proteomes" id="UP000001357"/>
    </source>
</evidence>
<keyword evidence="7 12" id="KW-0067">ATP-binding</keyword>
<dbReference type="InterPro" id="IPR011545">
    <property type="entry name" value="DEAD/DEAH_box_helicase_dom"/>
</dbReference>
<dbReference type="eggNOG" id="KOG0337">
    <property type="taxonomic scope" value="Eukaryota"/>
</dbReference>
<dbReference type="InParanoid" id="A9UTS4"/>
<dbReference type="STRING" id="81824.A9UTS4"/>
<keyword evidence="8" id="KW-0694">RNA-binding</keyword>
<evidence type="ECO:0000256" key="6">
    <source>
        <dbReference type="ARBA" id="ARBA00022806"/>
    </source>
</evidence>
<keyword evidence="5 12" id="KW-0378">Hydrolase</keyword>
<dbReference type="GO" id="GO:0003724">
    <property type="term" value="F:RNA helicase activity"/>
    <property type="evidence" value="ECO:0007669"/>
    <property type="project" value="UniProtKB-EC"/>
</dbReference>
<dbReference type="CDD" id="cd18787">
    <property type="entry name" value="SF2_C_DEAD"/>
    <property type="match status" value="1"/>
</dbReference>
<dbReference type="FunFam" id="3.40.50.300:FF:000865">
    <property type="entry name" value="ATP-dependent RNA helicase DDX54"/>
    <property type="match status" value="1"/>
</dbReference>
<feature type="region of interest" description="Disordered" evidence="13">
    <location>
        <begin position="625"/>
        <end position="666"/>
    </location>
</feature>
<dbReference type="CDD" id="cd17959">
    <property type="entry name" value="DEADc_DDX54"/>
    <property type="match status" value="1"/>
</dbReference>
<evidence type="ECO:0000256" key="9">
    <source>
        <dbReference type="ARBA" id="ARBA00023242"/>
    </source>
</evidence>
<evidence type="ECO:0000313" key="17">
    <source>
        <dbReference type="EMBL" id="EDQ91298.1"/>
    </source>
</evidence>
<keyword evidence="18" id="KW-1185">Reference proteome</keyword>
<dbReference type="GO" id="GO:0003723">
    <property type="term" value="F:RNA binding"/>
    <property type="evidence" value="ECO:0007669"/>
    <property type="project" value="UniProtKB-KW"/>
</dbReference>
<sequence length="787" mass="88518">MGAFQAMGLSQAVARAINRKGYKVPTPIQRKTIPLLMAGQDVVAMARTGSGKTAAFLIPLFERLKNHSARVGIRALVLSPTRELALQTFKFVKELGRFSDLRSILILGGDSMDSQFGDMHTNPDIVVATPGRFLHLIVEMELSLVTTEYVVFDEADRLFEMGFAEQLREIMARLPDTRQTTLFSATLPKVLVDFARAGLKEPALVRLDADTKLPEQLQTQFFHCRREDKPALLLYALREIIPKGKLTVIFVATKHHVEFLRELLAKANFESTYSYGSLDPTARKINVAKFRNGKAPILLVTDVAARGIDIPMLDYVINYDFPAAPKLFVHRVGRVARAGRSGTAYSFIGNDELPYVVDLHVFLGRKFKPALKRSKREEDGLFGAVPQSVLDEDREAVESHLKGSVDLQSLHKVMINSYKNYDRSRPQAATESVKRSKQVEEIGYQLHPEFLSRIATGELEKETVLKALSRFKPSQTVFEVNKKPTDPVLLMMSEKRATHEQYRHNVTERRKELLQQADWMKDRTASLNQTSDGLEQATGDDLIEAFSTIVAPGRNKAGLPEAAIAVTKGQRAVGEASAGVTITRAKEADDVFVPYRATNTHDERGYAMQEGGSFARASAQATFDLTGDDNQTMHSQSQQKQWDRRKKKFVGASGDKKMIKTEAGNKIPATYRSNRYEEWSSKNHADKQRPGEEEDERQVKRWHKDPRERRRGWHKSGAPSEPEGDFGGPPSKRGKQGGRQQGPPSKAKRGGELRPKDQILKERKRRERQQAHAAKQQRLKSKRKGKK</sequence>
<accession>A9UTS4</accession>
<dbReference type="InterPro" id="IPR001650">
    <property type="entry name" value="Helicase_C-like"/>
</dbReference>
<dbReference type="GeneID" id="5888972"/>
<comment type="similarity">
    <text evidence="2">Belongs to the DEAD box helicase family. DDX54/DBP10 subfamily.</text>
</comment>
<dbReference type="InterPro" id="IPR014001">
    <property type="entry name" value="Helicase_ATP-bd"/>
</dbReference>
<evidence type="ECO:0000259" key="16">
    <source>
        <dbReference type="PROSITE" id="PS51195"/>
    </source>
</evidence>
<dbReference type="AlphaFoldDB" id="A9UTS4"/>
<evidence type="ECO:0000256" key="4">
    <source>
        <dbReference type="ARBA" id="ARBA00022741"/>
    </source>
</evidence>
<evidence type="ECO:0000256" key="2">
    <source>
        <dbReference type="ARBA" id="ARBA00010379"/>
    </source>
</evidence>
<feature type="compositionally biased region" description="Basic and acidic residues" evidence="13">
    <location>
        <begin position="749"/>
        <end position="761"/>
    </location>
</feature>
<dbReference type="Pfam" id="PF08147">
    <property type="entry name" value="DBP10CT"/>
    <property type="match status" value="1"/>
</dbReference>
<dbReference type="RefSeq" id="XP_001743720.1">
    <property type="nucleotide sequence ID" value="XM_001743668.1"/>
</dbReference>
<dbReference type="PROSITE" id="PS00039">
    <property type="entry name" value="DEAD_ATP_HELICASE"/>
    <property type="match status" value="1"/>
</dbReference>
<comment type="subcellular location">
    <subcellularLocation>
        <location evidence="1">Nucleus</location>
        <location evidence="1">Nucleolus</location>
    </subcellularLocation>
</comment>
<dbReference type="PROSITE" id="PS51192">
    <property type="entry name" value="HELICASE_ATP_BIND_1"/>
    <property type="match status" value="1"/>
</dbReference>
<evidence type="ECO:0000256" key="5">
    <source>
        <dbReference type="ARBA" id="ARBA00022801"/>
    </source>
</evidence>
<feature type="domain" description="Helicase C-terminal" evidence="15">
    <location>
        <begin position="233"/>
        <end position="379"/>
    </location>
</feature>
<dbReference type="GO" id="GO:0005730">
    <property type="term" value="C:nucleolus"/>
    <property type="evidence" value="ECO:0000318"/>
    <property type="project" value="GO_Central"/>
</dbReference>
<feature type="compositionally biased region" description="Basic residues" evidence="13">
    <location>
        <begin position="775"/>
        <end position="787"/>
    </location>
</feature>
<evidence type="ECO:0000256" key="10">
    <source>
        <dbReference type="ARBA" id="ARBA00047984"/>
    </source>
</evidence>
<evidence type="ECO:0000259" key="15">
    <source>
        <dbReference type="PROSITE" id="PS51194"/>
    </source>
</evidence>
<dbReference type="Pfam" id="PF00270">
    <property type="entry name" value="DEAD"/>
    <property type="match status" value="1"/>
</dbReference>
<evidence type="ECO:0000259" key="14">
    <source>
        <dbReference type="PROSITE" id="PS51192"/>
    </source>
</evidence>
<evidence type="ECO:0000256" key="7">
    <source>
        <dbReference type="ARBA" id="ARBA00022840"/>
    </source>
</evidence>
<gene>
    <name evidence="17" type="ORF">MONBRDRAFT_20053</name>
</gene>
<evidence type="ECO:0000256" key="1">
    <source>
        <dbReference type="ARBA" id="ARBA00004604"/>
    </source>
</evidence>
<evidence type="ECO:0000256" key="12">
    <source>
        <dbReference type="RuleBase" id="RU000492"/>
    </source>
</evidence>
<dbReference type="PROSITE" id="PS51194">
    <property type="entry name" value="HELICASE_CTER"/>
    <property type="match status" value="1"/>
</dbReference>
<evidence type="ECO:0000256" key="11">
    <source>
        <dbReference type="PROSITE-ProRule" id="PRU00552"/>
    </source>
</evidence>
<dbReference type="EMBL" id="CH991545">
    <property type="protein sequence ID" value="EDQ91298.1"/>
    <property type="molecule type" value="Genomic_DNA"/>
</dbReference>
<evidence type="ECO:0000256" key="8">
    <source>
        <dbReference type="ARBA" id="ARBA00022884"/>
    </source>
</evidence>
<dbReference type="InterPro" id="IPR033517">
    <property type="entry name" value="DDX54/DBP10_DEAD-box_helicase"/>
</dbReference>
<dbReference type="GO" id="GO:0016887">
    <property type="term" value="F:ATP hydrolysis activity"/>
    <property type="evidence" value="ECO:0007669"/>
    <property type="project" value="RHEA"/>
</dbReference>
<keyword evidence="9" id="KW-0539">Nucleus</keyword>
<evidence type="ECO:0000256" key="3">
    <source>
        <dbReference type="ARBA" id="ARBA00012552"/>
    </source>
</evidence>
<dbReference type="PROSITE" id="PS51195">
    <property type="entry name" value="Q_MOTIF"/>
    <property type="match status" value="1"/>
</dbReference>
<dbReference type="GO" id="GO:0005524">
    <property type="term" value="F:ATP binding"/>
    <property type="evidence" value="ECO:0007669"/>
    <property type="project" value="UniProtKB-KW"/>
</dbReference>
<feature type="compositionally biased region" description="Polar residues" evidence="13">
    <location>
        <begin position="625"/>
        <end position="640"/>
    </location>
</feature>
<dbReference type="InterPro" id="IPR027417">
    <property type="entry name" value="P-loop_NTPase"/>
</dbReference>
<feature type="compositionally biased region" description="Basic residues" evidence="13">
    <location>
        <begin position="700"/>
        <end position="714"/>
    </location>
</feature>